<organism evidence="2 3">
    <name type="scientific">Segatella copri</name>
    <dbReference type="NCBI Taxonomy" id="165179"/>
    <lineage>
        <taxon>Bacteria</taxon>
        <taxon>Pseudomonadati</taxon>
        <taxon>Bacteroidota</taxon>
        <taxon>Bacteroidia</taxon>
        <taxon>Bacteroidales</taxon>
        <taxon>Prevotellaceae</taxon>
        <taxon>Segatella</taxon>
    </lineage>
</organism>
<protein>
    <submittedName>
        <fullName evidence="2">Uncharacterized protein</fullName>
    </submittedName>
</protein>
<comment type="caution">
    <text evidence="2">The sequence shown here is derived from an EMBL/GenBank/DDBJ whole genome shotgun (WGS) entry which is preliminary data.</text>
</comment>
<reference evidence="3" key="1">
    <citation type="submission" date="2019-09" db="EMBL/GenBank/DDBJ databases">
        <title>Distinct polysaccharide growth profiles of human intestinal Prevotella copri isolates.</title>
        <authorList>
            <person name="Fehlner-Peach H."/>
            <person name="Magnabosco C."/>
            <person name="Raghavan V."/>
            <person name="Scher J.U."/>
            <person name="Tett A."/>
            <person name="Cox L.M."/>
            <person name="Gottsegen C."/>
            <person name="Watters A."/>
            <person name="Wiltshire- Gordon J.D."/>
            <person name="Segata N."/>
            <person name="Bonneau R."/>
            <person name="Littman D.R."/>
        </authorList>
    </citation>
    <scope>NUCLEOTIDE SEQUENCE [LARGE SCALE GENOMIC DNA]</scope>
    <source>
        <strain evidence="3">iAK279</strain>
    </source>
</reference>
<sequence length="146" mass="16744">MNDKLWKIFLFIIWALGMLGTIVYFCYEDQSWVQGLLRLSTSLLTIASLFGYCYIRNIKSKYENADAKTVEKLEIISQQIADIRSTSSNNSEMYFLQSLAASIGDKGSNWETEQIVKFLQCMEFICKKEKQTSNGEPKKKPVNNGN</sequence>
<feature type="transmembrane region" description="Helical" evidence="1">
    <location>
        <begin position="37"/>
        <end position="55"/>
    </location>
</feature>
<evidence type="ECO:0000256" key="1">
    <source>
        <dbReference type="SAM" id="Phobius"/>
    </source>
</evidence>
<keyword evidence="1" id="KW-1133">Transmembrane helix</keyword>
<gene>
    <name evidence="2" type="ORF">F7D62_01480</name>
</gene>
<dbReference type="RefSeq" id="WP_153088273.1">
    <property type="nucleotide sequence ID" value="NZ_VZAO01000224.1"/>
</dbReference>
<evidence type="ECO:0000313" key="2">
    <source>
        <dbReference type="EMBL" id="MQO02807.1"/>
    </source>
</evidence>
<dbReference type="Proteomes" id="UP000390763">
    <property type="component" value="Unassembled WGS sequence"/>
</dbReference>
<feature type="transmembrane region" description="Helical" evidence="1">
    <location>
        <begin position="5"/>
        <end position="25"/>
    </location>
</feature>
<keyword evidence="1" id="KW-0812">Transmembrane</keyword>
<keyword evidence="1" id="KW-0472">Membrane</keyword>
<proteinExistence type="predicted"/>
<evidence type="ECO:0000313" key="3">
    <source>
        <dbReference type="Proteomes" id="UP000390763"/>
    </source>
</evidence>
<dbReference type="EMBL" id="VZBT01000013">
    <property type="protein sequence ID" value="MQO02807.1"/>
    <property type="molecule type" value="Genomic_DNA"/>
</dbReference>
<name>A0AB35ZC71_9BACT</name>
<accession>A0AB35ZC71</accession>
<dbReference type="AlphaFoldDB" id="A0AB35ZC71"/>